<name>A0AAE1KQD1_PETCI</name>
<proteinExistence type="predicted"/>
<dbReference type="AlphaFoldDB" id="A0AAE1KQD1"/>
<keyword evidence="2" id="KW-1185">Reference proteome</keyword>
<dbReference type="EMBL" id="JAWQEG010001375">
    <property type="protein sequence ID" value="KAK3879938.1"/>
    <property type="molecule type" value="Genomic_DNA"/>
</dbReference>
<sequence length="79" mass="8856">MKQATLFDLKMFPKKSVAGSPGWKPGRRPTAKGVMHSATMKSVLTHFNKEDGDKRRLMQAMKVASKNLSMAQIEIIPIR</sequence>
<gene>
    <name evidence="1" type="ORF">Pcinc_015532</name>
</gene>
<protein>
    <submittedName>
        <fullName evidence="1">Uncharacterized protein</fullName>
    </submittedName>
</protein>
<evidence type="ECO:0000313" key="2">
    <source>
        <dbReference type="Proteomes" id="UP001286313"/>
    </source>
</evidence>
<evidence type="ECO:0000313" key="1">
    <source>
        <dbReference type="EMBL" id="KAK3879938.1"/>
    </source>
</evidence>
<accession>A0AAE1KQD1</accession>
<comment type="caution">
    <text evidence="1">The sequence shown here is derived from an EMBL/GenBank/DDBJ whole genome shotgun (WGS) entry which is preliminary data.</text>
</comment>
<dbReference type="Proteomes" id="UP001286313">
    <property type="component" value="Unassembled WGS sequence"/>
</dbReference>
<reference evidence="1" key="1">
    <citation type="submission" date="2023-10" db="EMBL/GenBank/DDBJ databases">
        <title>Genome assemblies of two species of porcelain crab, Petrolisthes cinctipes and Petrolisthes manimaculis (Anomura: Porcellanidae).</title>
        <authorList>
            <person name="Angst P."/>
        </authorList>
    </citation>
    <scope>NUCLEOTIDE SEQUENCE</scope>
    <source>
        <strain evidence="1">PB745_01</strain>
        <tissue evidence="1">Gill</tissue>
    </source>
</reference>
<organism evidence="1 2">
    <name type="scientific">Petrolisthes cinctipes</name>
    <name type="common">Flat porcelain crab</name>
    <dbReference type="NCBI Taxonomy" id="88211"/>
    <lineage>
        <taxon>Eukaryota</taxon>
        <taxon>Metazoa</taxon>
        <taxon>Ecdysozoa</taxon>
        <taxon>Arthropoda</taxon>
        <taxon>Crustacea</taxon>
        <taxon>Multicrustacea</taxon>
        <taxon>Malacostraca</taxon>
        <taxon>Eumalacostraca</taxon>
        <taxon>Eucarida</taxon>
        <taxon>Decapoda</taxon>
        <taxon>Pleocyemata</taxon>
        <taxon>Anomura</taxon>
        <taxon>Galatheoidea</taxon>
        <taxon>Porcellanidae</taxon>
        <taxon>Petrolisthes</taxon>
    </lineage>
</organism>